<reference evidence="2" key="5">
    <citation type="journal article" date="2008" name="Nucleic Acids Res.">
        <title>The Rice Annotation Project Database (RAP-DB): 2008 update.</title>
        <authorList>
            <consortium name="The Rice Annotation Project (RAP)"/>
            <person name="Tanaka T."/>
            <person name="Antonio B.A."/>
            <person name="Kikuchi S."/>
            <person name="Matsumoto T."/>
            <person name="Nagamura Y."/>
            <person name="Numa H."/>
            <person name="Sakai H."/>
            <person name="Wu J."/>
            <person name="Itoh T."/>
            <person name="Sasaki T."/>
            <person name="Aono R."/>
            <person name="Fujii Y."/>
            <person name="Habara T."/>
            <person name="Harada E."/>
            <person name="Kanno M."/>
            <person name="Kawahara Y."/>
            <person name="Kawashima H."/>
            <person name="Kubooka H."/>
            <person name="Matsuya A."/>
            <person name="Nakaoka H."/>
            <person name="Saichi N."/>
            <person name="Sanbonmatsu R."/>
            <person name="Sato Y."/>
            <person name="Shinso Y."/>
            <person name="Suzuki M."/>
            <person name="Takeda J."/>
            <person name="Tanino M."/>
            <person name="Todokoro F."/>
            <person name="Yamaguchi K."/>
            <person name="Yamamoto N."/>
            <person name="Yamasaki C."/>
            <person name="Imanishi T."/>
            <person name="Okido T."/>
            <person name="Tada M."/>
            <person name="Ikeo K."/>
            <person name="Tateno Y."/>
            <person name="Gojobori T."/>
            <person name="Lin Y.C."/>
            <person name="Wei F.J."/>
            <person name="Hsing Y.I."/>
            <person name="Zhao Q."/>
            <person name="Han B."/>
            <person name="Kramer M.R."/>
            <person name="McCombie R.W."/>
            <person name="Lonsdale D."/>
            <person name="O'Donovan C.C."/>
            <person name="Whitfield E.J."/>
            <person name="Apweiler R."/>
            <person name="Koyanagi K.O."/>
            <person name="Khurana J.P."/>
            <person name="Raghuvanshi S."/>
            <person name="Singh N.K."/>
            <person name="Tyagi A.K."/>
            <person name="Haberer G."/>
            <person name="Fujisawa M."/>
            <person name="Hosokawa S."/>
            <person name="Ito Y."/>
            <person name="Ikawa H."/>
            <person name="Shibata M."/>
            <person name="Yamamoto M."/>
            <person name="Bruskiewich R.M."/>
            <person name="Hoen D.R."/>
            <person name="Bureau TE."/>
            <person name="Namiki N."/>
            <person name="Ohyanagi H."/>
            <person name="Sakai Y."/>
            <person name="Nobushima S."/>
            <person name="Sakata K."/>
            <person name="Barrero R.A."/>
            <person name="Sato Y."/>
            <person name="Souvorov A."/>
            <person name="Smith-White B."/>
            <person name="Tatusova T."/>
            <person name="An S."/>
            <person name="An G."/>
            <person name="OOta S."/>
            <person name="Fuks G."/>
            <person name="Messing J."/>
            <person name="Christie K.R."/>
            <person name="Lieberherr D."/>
            <person name="Kim H."/>
            <person name="Zuccolo A."/>
            <person name="Wing R.A."/>
            <person name="Nobuta K."/>
            <person name="Green P.J."/>
            <person name="Lu C."/>
            <person name="Meyers BC."/>
            <person name="Chaparro C."/>
            <person name="Piegu B."/>
            <person name="Panaud O."/>
            <person name="Echeverria M."/>
        </authorList>
    </citation>
    <scope>NUCLEOTIDE SEQUENCE</scope>
</reference>
<dbReference type="Gramene" id="Os02t0727400-01">
    <property type="protein sequence ID" value="Os02t0727400-01"/>
    <property type="gene ID" value="Os02g0727400"/>
</dbReference>
<dbReference type="EMBL" id="AP005284">
    <property type="protein sequence ID" value="BAD16090.1"/>
    <property type="molecule type" value="Genomic_DNA"/>
</dbReference>
<sequence>MAALSTSGLYSVAVSRTSVPTRPSMYGAACLLVVILAAPLPISSIPRSIAGTAPSCTRARLSETFRYGSLDRSVTAAACRSVMAARPARKMLLTSLLGWPCVLQSLSAMVCPMCADRVMSSLVEATPSASVQELMSSTMEWPRWFSLTTETTAASALACAVSASRTRMMLRLSSSGMKHLSMWTKL</sequence>
<name>Q0DXX8_ORYSJ</name>
<reference evidence="3" key="6">
    <citation type="journal article" date="2008" name="Nucleic Acids Res.">
        <title>The rice annotation project database (RAP-DB): 2008 update.</title>
        <authorList>
            <consortium name="The rice annotation project (RAP)"/>
        </authorList>
    </citation>
    <scope>GENOME REANNOTATION</scope>
    <source>
        <strain evidence="3">cv. Nipponbare</strain>
    </source>
</reference>
<organism evidence="2 3">
    <name type="scientific">Oryza sativa subsp. japonica</name>
    <name type="common">Rice</name>
    <dbReference type="NCBI Taxonomy" id="39947"/>
    <lineage>
        <taxon>Eukaryota</taxon>
        <taxon>Viridiplantae</taxon>
        <taxon>Streptophyta</taxon>
        <taxon>Embryophyta</taxon>
        <taxon>Tracheophyta</taxon>
        <taxon>Spermatophyta</taxon>
        <taxon>Magnoliopsida</taxon>
        <taxon>Liliopsida</taxon>
        <taxon>Poales</taxon>
        <taxon>Poaceae</taxon>
        <taxon>BOP clade</taxon>
        <taxon>Oryzoideae</taxon>
        <taxon>Oryzeae</taxon>
        <taxon>Oryzinae</taxon>
        <taxon>Oryza</taxon>
        <taxon>Oryza sativa</taxon>
    </lineage>
</organism>
<reference evidence="2" key="7">
    <citation type="submission" date="2012-08" db="EMBL/GenBank/DDBJ databases">
        <title>Oryza sativa nipponbare(GA3) genomic DNA, chromosome 2.</title>
        <authorList>
            <consortium name="IRGSP(International Rice Genome Sequencing Project)"/>
        </authorList>
    </citation>
    <scope>NUCLEOTIDE SEQUENCE</scope>
</reference>
<evidence type="ECO:0000313" key="1">
    <source>
        <dbReference type="EMBL" id="BAD16090.1"/>
    </source>
</evidence>
<protein>
    <submittedName>
        <fullName evidence="2">Os02g0727400 protein</fullName>
    </submittedName>
</protein>
<reference evidence="1" key="1">
    <citation type="submission" date="2002-05" db="EMBL/GenBank/DDBJ databases">
        <title>Oryza sativa nipponbare(GA3) genomic DNA, chromosome 2, BAC clone:B1121A12.</title>
        <authorList>
            <person name="Sasaki T."/>
            <person name="Matsumoto T."/>
            <person name="Katayose Y."/>
        </authorList>
    </citation>
    <scope>NUCLEOTIDE SEQUENCE</scope>
</reference>
<reference evidence="2 3" key="2">
    <citation type="journal article" date="2005" name="Nature">
        <title>The map-based sequence of the rice genome.</title>
        <authorList>
            <consortium name="International rice genome sequencing project (IRGSP)"/>
            <person name="Matsumoto T."/>
            <person name="Wu J."/>
            <person name="Kanamori H."/>
            <person name="Katayose Y."/>
            <person name="Fujisawa M."/>
            <person name="Namiki N."/>
            <person name="Mizuno H."/>
            <person name="Yamamoto K."/>
            <person name="Antonio B.A."/>
            <person name="Baba T."/>
            <person name="Sakata K."/>
            <person name="Nagamura Y."/>
            <person name="Aoki H."/>
            <person name="Arikawa K."/>
            <person name="Arita K."/>
            <person name="Bito T."/>
            <person name="Chiden Y."/>
            <person name="Fujitsuka N."/>
            <person name="Fukunaka R."/>
            <person name="Hamada M."/>
            <person name="Harada C."/>
            <person name="Hayashi A."/>
            <person name="Hijishita S."/>
            <person name="Honda M."/>
            <person name="Hosokawa S."/>
            <person name="Ichikawa Y."/>
            <person name="Idonuma A."/>
            <person name="Iijima M."/>
            <person name="Ikeda M."/>
            <person name="Ikeno M."/>
            <person name="Ito K."/>
            <person name="Ito S."/>
            <person name="Ito T."/>
            <person name="Ito Y."/>
            <person name="Ito Y."/>
            <person name="Iwabuchi A."/>
            <person name="Kamiya K."/>
            <person name="Karasawa W."/>
            <person name="Kurita K."/>
            <person name="Katagiri S."/>
            <person name="Kikuta A."/>
            <person name="Kobayashi H."/>
            <person name="Kobayashi N."/>
            <person name="Machita K."/>
            <person name="Maehara T."/>
            <person name="Masukawa M."/>
            <person name="Mizubayashi T."/>
            <person name="Mukai Y."/>
            <person name="Nagasaki H."/>
            <person name="Nagata Y."/>
            <person name="Naito S."/>
            <person name="Nakashima M."/>
            <person name="Nakama Y."/>
            <person name="Nakamichi Y."/>
            <person name="Nakamura M."/>
            <person name="Meguro A."/>
            <person name="Negishi M."/>
            <person name="Ohta I."/>
            <person name="Ohta T."/>
            <person name="Okamoto M."/>
            <person name="Ono N."/>
            <person name="Saji S."/>
            <person name="Sakaguchi M."/>
            <person name="Sakai K."/>
            <person name="Shibata M."/>
            <person name="Shimokawa T."/>
            <person name="Song J."/>
            <person name="Takazaki Y."/>
            <person name="Terasawa K."/>
            <person name="Tsugane M."/>
            <person name="Tsuji K."/>
            <person name="Ueda S."/>
            <person name="Waki K."/>
            <person name="Yamagata H."/>
            <person name="Yamamoto M."/>
            <person name="Yamamoto S."/>
            <person name="Yamane H."/>
            <person name="Yoshiki S."/>
            <person name="Yoshihara R."/>
            <person name="Yukawa K."/>
            <person name="Zhong H."/>
            <person name="Yano M."/>
            <person name="Yuan Q."/>
            <person name="Ouyang S."/>
            <person name="Liu J."/>
            <person name="Jones K.M."/>
            <person name="Gansberger K."/>
            <person name="Moffat K."/>
            <person name="Hill J."/>
            <person name="Bera J."/>
            <person name="Fadrosh D."/>
            <person name="Jin S."/>
            <person name="Johri S."/>
            <person name="Kim M."/>
            <person name="Overton L."/>
            <person name="Reardon M."/>
            <person name="Tsitrin T."/>
            <person name="Vuong H."/>
            <person name="Weaver B."/>
            <person name="Ciecko A."/>
            <person name="Tallon L."/>
            <person name="Jackson J."/>
            <person name="Pai G."/>
            <person name="Aken S.V."/>
            <person name="Utterback T."/>
            <person name="Reidmuller S."/>
            <person name="Feldblyum T."/>
            <person name="Hsiao J."/>
            <person name="Zismann V."/>
            <person name="Iobst S."/>
            <person name="de Vazeille A.R."/>
            <person name="Buell C.R."/>
            <person name="Ying K."/>
            <person name="Li Y."/>
            <person name="Lu T."/>
            <person name="Huang Y."/>
            <person name="Zhao Q."/>
            <person name="Feng Q."/>
            <person name="Zhang L."/>
            <person name="Zhu J."/>
            <person name="Weng Q."/>
            <person name="Mu J."/>
            <person name="Lu Y."/>
            <person name="Fan D."/>
            <person name="Liu Y."/>
            <person name="Guan J."/>
            <person name="Zhang Y."/>
            <person name="Yu S."/>
            <person name="Liu X."/>
            <person name="Zhang Y."/>
            <person name="Hong G."/>
            <person name="Han B."/>
            <person name="Choisne N."/>
            <person name="Demange N."/>
            <person name="Orjeda G."/>
            <person name="Samain S."/>
            <person name="Cattolico L."/>
            <person name="Pelletier E."/>
            <person name="Couloux A."/>
            <person name="Segurens B."/>
            <person name="Wincker P."/>
            <person name="D'Hont A."/>
            <person name="Scarpelli C."/>
            <person name="Weissenbach J."/>
            <person name="Salanoubat M."/>
            <person name="Quetier F."/>
            <person name="Yu Y."/>
            <person name="Kim H.R."/>
            <person name="Rambo T."/>
            <person name="Currie J."/>
            <person name="Collura K."/>
            <person name="Luo M."/>
            <person name="Yang T."/>
            <person name="Ammiraju J.S.S."/>
            <person name="Engler F."/>
            <person name="Soderlund C."/>
            <person name="Wing R.A."/>
            <person name="Palmer L.E."/>
            <person name="de la Bastide M."/>
            <person name="Spiegel L."/>
            <person name="Nascimento L."/>
            <person name="Zutavern T."/>
            <person name="O'Shaughnessy A."/>
            <person name="Dike S."/>
            <person name="Dedhia N."/>
            <person name="Preston R."/>
            <person name="Balija V."/>
            <person name="McCombie W.R."/>
            <person name="Chow T."/>
            <person name="Chen H."/>
            <person name="Chung M."/>
            <person name="Chen C."/>
            <person name="Shaw J."/>
            <person name="Wu H."/>
            <person name="Hsiao K."/>
            <person name="Chao Y."/>
            <person name="Chu M."/>
            <person name="Cheng C."/>
            <person name="Hour A."/>
            <person name="Lee P."/>
            <person name="Lin S."/>
            <person name="Lin Y."/>
            <person name="Liou J."/>
            <person name="Liu S."/>
            <person name="Hsing Y."/>
            <person name="Raghuvanshi S."/>
            <person name="Mohanty A."/>
            <person name="Bharti A.K."/>
            <person name="Gaur A."/>
            <person name="Gupta V."/>
            <person name="Kumar D."/>
            <person name="Ravi V."/>
            <person name="Vij S."/>
            <person name="Kapur A."/>
            <person name="Khurana P."/>
            <person name="Khurana P."/>
            <person name="Khurana J.P."/>
            <person name="Tyagi A.K."/>
            <person name="Gaikwad K."/>
            <person name="Singh A."/>
            <person name="Dalal V."/>
            <person name="Srivastava S."/>
            <person name="Dixit A."/>
            <person name="Pal A.K."/>
            <person name="Ghazi I.A."/>
            <person name="Yadav M."/>
            <person name="Pandit A."/>
            <person name="Bhargava A."/>
            <person name="Sureshbabu K."/>
            <person name="Batra K."/>
            <person name="Sharma T.R."/>
            <person name="Mohapatra T."/>
            <person name="Singh N.K."/>
            <person name="Messing J."/>
            <person name="Nelson A.B."/>
            <person name="Fuks G."/>
            <person name="Kavchok S."/>
            <person name="Keizer G."/>
            <person name="Linton E."/>
            <person name="Llaca V."/>
            <person name="Song R."/>
            <person name="Tanyolac B."/>
            <person name="Young S."/>
            <person name="Ho-Il K."/>
            <person name="Hahn J.H."/>
            <person name="Sangsakoo G."/>
            <person name="Vanavichit A."/>
            <person name="de Mattos Luiz.A.T."/>
            <person name="Zimmer P.D."/>
            <person name="Malone G."/>
            <person name="Dellagostin O."/>
            <person name="de Oliveira A.C."/>
            <person name="Bevan M."/>
            <person name="Bancroft I."/>
            <person name="Minx P."/>
            <person name="Cordum H."/>
            <person name="Wilson R."/>
            <person name="Cheng Z."/>
            <person name="Jin W."/>
            <person name="Jiang J."/>
            <person name="Leong S.A."/>
            <person name="Iwama H."/>
            <person name="Gojobori T."/>
            <person name="Itoh T."/>
            <person name="Niimura Y."/>
            <person name="Fujii Y."/>
            <person name="Habara T."/>
            <person name="Sakai H."/>
            <person name="Sato Y."/>
            <person name="Wilson G."/>
            <person name="Kumar K."/>
            <person name="McCouch S."/>
            <person name="Juretic N."/>
            <person name="Hoen D."/>
            <person name="Wright S."/>
            <person name="Bruskiewich R."/>
            <person name="Bureau T."/>
            <person name="Miyao A."/>
            <person name="Hirochika H."/>
            <person name="Nishikawa T."/>
            <person name="Kadowaki K."/>
            <person name="Sugiura M."/>
            <person name="Burr B."/>
            <person name="Sasaki T."/>
        </authorList>
    </citation>
    <scope>NUCLEOTIDE SEQUENCE [LARGE SCALE GENOMIC DNA]</scope>
    <source>
        <strain evidence="3">cv. Nipponbare</strain>
    </source>
</reference>
<dbReference type="EMBL" id="AP008208">
    <property type="protein sequence ID" value="BAF09910.1"/>
    <property type="molecule type" value="Genomic_DNA"/>
</dbReference>
<evidence type="ECO:0000313" key="3">
    <source>
        <dbReference type="Proteomes" id="UP000000763"/>
    </source>
</evidence>
<dbReference type="Proteomes" id="UP000000763">
    <property type="component" value="Chromosome 2"/>
</dbReference>
<reference evidence="2" key="8">
    <citation type="submission" date="2012-08" db="EMBL/GenBank/DDBJ databases">
        <title>The Second Rice Annotation Project Meeting (RAP2).</title>
        <authorList>
            <consortium name="The Rice Annotation Project (RAP)"/>
        </authorList>
    </citation>
    <scope>NUCLEOTIDE SEQUENCE</scope>
</reference>
<proteinExistence type="predicted"/>
<reference evidence="2" key="4">
    <citation type="journal article" date="2007" name="Genome Res.">
        <title>Curated Genome Annotation of Oryza sativa ssp. japonica and Comparative Genome Analysis with Arabidopsis thaliana.</title>
        <authorList>
            <consortium name="The Rice Annotation Project (RAP)"/>
            <person name="Itoh T."/>
            <person name="Tanaka T."/>
            <person name="Barrero R.A."/>
            <person name="Yamasaki C."/>
            <person name="Fujii Y."/>
            <person name="Hilton P.B."/>
            <person name="Antonio B.A."/>
            <person name="Aono H."/>
            <person name="Apweiler R."/>
            <person name="Bruskiewich R."/>
            <person name="Bureau T."/>
            <person name="Burr F."/>
            <person name="Costa de Oliveira A."/>
            <person name="Fuks G."/>
            <person name="Habara T."/>
            <person name="Haberer G."/>
            <person name="Han B."/>
            <person name="Harada E."/>
            <person name="Hiraki A.T."/>
            <person name="Hirochika H."/>
            <person name="Hoen D."/>
            <person name="Hokari H."/>
            <person name="Hosokawa S."/>
            <person name="Hsing Y."/>
            <person name="Ikawa H."/>
            <person name="Ikeo K."/>
            <person name="Imanishi T."/>
            <person name="Ito Y."/>
            <person name="Jaiswal P."/>
            <person name="Kanno M."/>
            <person name="Kawahara Y."/>
            <person name="Kawamura T."/>
            <person name="Kawashima H."/>
            <person name="Khurana J.P."/>
            <person name="Kikuchi S."/>
            <person name="Komatsu S."/>
            <person name="Koyanagi K.O."/>
            <person name="Kubooka H."/>
            <person name="Lieberherr D."/>
            <person name="Lin Y.C."/>
            <person name="Lonsdale D."/>
            <person name="Matsumoto T."/>
            <person name="Matsuya A."/>
            <person name="McCombie W.R."/>
            <person name="Messing J."/>
            <person name="Miyao A."/>
            <person name="Mulder N."/>
            <person name="Nagamura Y."/>
            <person name="Nam J."/>
            <person name="Namiki N."/>
            <person name="Numa H."/>
            <person name="Nurimoto S."/>
            <person name="O'donovan C."/>
            <person name="Ohyanagi H."/>
            <person name="Okido T."/>
            <person name="Oota S."/>
            <person name="Osato N."/>
            <person name="Palmer L.E."/>
            <person name="Quetier F."/>
            <person name="Raghuvanshi S."/>
            <person name="Saichi N."/>
            <person name="Sakai H."/>
            <person name="Sakai Y."/>
            <person name="Sakata K."/>
            <person name="Sakurai T."/>
            <person name="Sato F."/>
            <person name="Sato Y."/>
            <person name="Schoof H."/>
            <person name="Seki M."/>
            <person name="Shibata M."/>
            <person name="Shimizu Y."/>
            <person name="Shinozaki K."/>
            <person name="Shinso Y."/>
            <person name="Singh N.K."/>
            <person name="Smith-White B."/>
            <person name="Takeda J."/>
            <person name="Tanino M."/>
            <person name="Tatusova T."/>
            <person name="Thongjuea S."/>
            <person name="Todokoro F."/>
            <person name="Tsugane M."/>
            <person name="Tyagi A.K."/>
            <person name="Vanavichit A."/>
            <person name="Wang A."/>
            <person name="Wing R.A."/>
            <person name="Yamaguchi K."/>
            <person name="Yamamoto M."/>
            <person name="Yamamoto N."/>
            <person name="Yu Y."/>
            <person name="Zhang H."/>
            <person name="Zhao Q."/>
            <person name="Higo K."/>
            <person name="Burr B."/>
            <person name="Gojobori T."/>
            <person name="Sasaki T."/>
        </authorList>
    </citation>
    <scope>NUCLEOTIDE SEQUENCE</scope>
</reference>
<evidence type="ECO:0000313" key="2">
    <source>
        <dbReference type="EMBL" id="BAF09910.1"/>
    </source>
</evidence>
<accession>Q0DXX8</accession>
<dbReference type="AlphaFoldDB" id="Q0DXX8"/>
<reference evidence="2" key="3">
    <citation type="journal article" date="2006" name="Nucleic Acids Res.">
        <title>The Rice Annotation Project Database (RAP-DB): hub for Oryza sativa ssp. japonica genome information.</title>
        <authorList>
            <person name="Ohyanagi H."/>
            <person name="Tanaka T."/>
            <person name="Sakai H."/>
            <person name="Shigemoto Y."/>
            <person name="Yamaguchi K."/>
            <person name="Habara T."/>
            <person name="Fujii Y."/>
            <person name="Antonio B.A."/>
            <person name="Nagamura Y."/>
            <person name="Imanishi T."/>
            <person name="Ikeo K."/>
            <person name="Itoh T."/>
            <person name="Gojobori T."/>
            <person name="Sasaki T."/>
        </authorList>
    </citation>
    <scope>NUCLEOTIDE SEQUENCE</scope>
</reference>
<dbReference type="KEGG" id="dosa:Os02g0727400"/>
<gene>
    <name evidence="2" type="ordered locus">Os02g0727400</name>
    <name evidence="1" type="ORF">B1121A12.28</name>
</gene>